<evidence type="ECO:0000313" key="4">
    <source>
        <dbReference type="Proteomes" id="UP000198838"/>
    </source>
</evidence>
<dbReference type="InterPro" id="IPR029058">
    <property type="entry name" value="AB_hydrolase_fold"/>
</dbReference>
<gene>
    <name evidence="3" type="ORF">SAMN05216249_1096</name>
</gene>
<organism evidence="3 4">
    <name type="scientific">Acetitomaculum ruminis DSM 5522</name>
    <dbReference type="NCBI Taxonomy" id="1120918"/>
    <lineage>
        <taxon>Bacteria</taxon>
        <taxon>Bacillati</taxon>
        <taxon>Bacillota</taxon>
        <taxon>Clostridia</taxon>
        <taxon>Lachnospirales</taxon>
        <taxon>Lachnospiraceae</taxon>
        <taxon>Acetitomaculum</taxon>
    </lineage>
</organism>
<dbReference type="Gene3D" id="3.40.50.1820">
    <property type="entry name" value="alpha/beta hydrolase"/>
    <property type="match status" value="1"/>
</dbReference>
<feature type="domain" description="Serine aminopeptidase S33" evidence="2">
    <location>
        <begin position="80"/>
        <end position="215"/>
    </location>
</feature>
<sequence>MKKRKRKILIIISSLLLLLVVGWGIFCVRIYDENINIRCETYDLTKLRVEDFDGLNCKEYSFPSDKGQMLAGYLYSAGEHQRGIVIIAHGFGGGHNSYMDCANYFAQNGYFVFAYDATASDKSEGDGIGCTPQGVVDLDKAISYIESNEDIPDLPIVLFGHSWGAYSAYNVLTYHPEIKAVIGGAGFNKSSDMFESFGKKSVGNIIYALMPFVKLHEFVHYGKYAVNTALDAFEASDAQVMVVHSTDDDIIMTEYGYDLFYDKYKDNPRFKFVKFKDRGHNKLFFDPDNTYVDEFNEQYQNWRANLDYDTDAKENHDRFIKDEAKYYKEHLDRSKYCNRLEKKLFKKFLNFYDEAIK</sequence>
<evidence type="ECO:0000256" key="1">
    <source>
        <dbReference type="ARBA" id="ARBA00022801"/>
    </source>
</evidence>
<dbReference type="RefSeq" id="WP_092872157.1">
    <property type="nucleotide sequence ID" value="NZ_FOJY01000009.1"/>
</dbReference>
<dbReference type="AlphaFoldDB" id="A0A1I0Y8S8"/>
<protein>
    <recommendedName>
        <fullName evidence="2">Serine aminopeptidase S33 domain-containing protein</fullName>
    </recommendedName>
</protein>
<evidence type="ECO:0000259" key="2">
    <source>
        <dbReference type="Pfam" id="PF12146"/>
    </source>
</evidence>
<accession>A0A1I0Y8S8</accession>
<dbReference type="OrthoDB" id="9806902at2"/>
<keyword evidence="4" id="KW-1185">Reference proteome</keyword>
<dbReference type="InterPro" id="IPR050261">
    <property type="entry name" value="FrsA_esterase"/>
</dbReference>
<evidence type="ECO:0000313" key="3">
    <source>
        <dbReference type="EMBL" id="SFB09207.1"/>
    </source>
</evidence>
<dbReference type="STRING" id="1120918.SAMN05216249_1096"/>
<dbReference type="Proteomes" id="UP000198838">
    <property type="component" value="Unassembled WGS sequence"/>
</dbReference>
<name>A0A1I0Y8S8_9FIRM</name>
<reference evidence="3 4" key="1">
    <citation type="submission" date="2016-10" db="EMBL/GenBank/DDBJ databases">
        <authorList>
            <person name="de Groot N.N."/>
        </authorList>
    </citation>
    <scope>NUCLEOTIDE SEQUENCE [LARGE SCALE GENOMIC DNA]</scope>
    <source>
        <strain evidence="3 4">DSM 5522</strain>
    </source>
</reference>
<dbReference type="SUPFAM" id="SSF53474">
    <property type="entry name" value="alpha/beta-Hydrolases"/>
    <property type="match status" value="1"/>
</dbReference>
<dbReference type="InterPro" id="IPR022742">
    <property type="entry name" value="Hydrolase_4"/>
</dbReference>
<dbReference type="PANTHER" id="PTHR22946">
    <property type="entry name" value="DIENELACTONE HYDROLASE DOMAIN-CONTAINING PROTEIN-RELATED"/>
    <property type="match status" value="1"/>
</dbReference>
<proteinExistence type="predicted"/>
<keyword evidence="1" id="KW-0378">Hydrolase</keyword>
<dbReference type="GO" id="GO:0052689">
    <property type="term" value="F:carboxylic ester hydrolase activity"/>
    <property type="evidence" value="ECO:0007669"/>
    <property type="project" value="UniProtKB-ARBA"/>
</dbReference>
<dbReference type="PANTHER" id="PTHR22946:SF9">
    <property type="entry name" value="POLYKETIDE TRANSFERASE AF380"/>
    <property type="match status" value="1"/>
</dbReference>
<dbReference type="Pfam" id="PF12146">
    <property type="entry name" value="Hydrolase_4"/>
    <property type="match status" value="1"/>
</dbReference>
<dbReference type="EMBL" id="FOJY01000009">
    <property type="protein sequence ID" value="SFB09207.1"/>
    <property type="molecule type" value="Genomic_DNA"/>
</dbReference>